<keyword evidence="2" id="KW-1185">Reference proteome</keyword>
<keyword evidence="1" id="KW-0472">Membrane</keyword>
<accession>A0A914Q3F1</accession>
<name>A0A914Q3F1_9BILA</name>
<protein>
    <submittedName>
        <fullName evidence="3">Uncharacterized protein</fullName>
    </submittedName>
</protein>
<proteinExistence type="predicted"/>
<keyword evidence="1" id="KW-1133">Transmembrane helix</keyword>
<evidence type="ECO:0000313" key="3">
    <source>
        <dbReference type="WBParaSite" id="PDA_v2.g25755.t1"/>
    </source>
</evidence>
<organism evidence="2 3">
    <name type="scientific">Panagrolaimus davidi</name>
    <dbReference type="NCBI Taxonomy" id="227884"/>
    <lineage>
        <taxon>Eukaryota</taxon>
        <taxon>Metazoa</taxon>
        <taxon>Ecdysozoa</taxon>
        <taxon>Nematoda</taxon>
        <taxon>Chromadorea</taxon>
        <taxon>Rhabditida</taxon>
        <taxon>Tylenchina</taxon>
        <taxon>Panagrolaimomorpha</taxon>
        <taxon>Panagrolaimoidea</taxon>
        <taxon>Panagrolaimidae</taxon>
        <taxon>Panagrolaimus</taxon>
    </lineage>
</organism>
<dbReference type="AlphaFoldDB" id="A0A914Q3F1"/>
<dbReference type="Proteomes" id="UP000887578">
    <property type="component" value="Unplaced"/>
</dbReference>
<keyword evidence="1" id="KW-0812">Transmembrane</keyword>
<evidence type="ECO:0000313" key="2">
    <source>
        <dbReference type="Proteomes" id="UP000887578"/>
    </source>
</evidence>
<reference evidence="3" key="1">
    <citation type="submission" date="2022-11" db="UniProtKB">
        <authorList>
            <consortium name="WormBaseParasite"/>
        </authorList>
    </citation>
    <scope>IDENTIFICATION</scope>
</reference>
<feature type="transmembrane region" description="Helical" evidence="1">
    <location>
        <begin position="296"/>
        <end position="318"/>
    </location>
</feature>
<evidence type="ECO:0000256" key="1">
    <source>
        <dbReference type="SAM" id="Phobius"/>
    </source>
</evidence>
<sequence length="392" mass="44734">MDNAEYLFNASKVRNPESQIDNLMNDIVSETTEFALQRFVIIVSDQCFSDSLSGNPRFGTESLSMLMLQNDSKKCYSNWPIFIPENITASIQMYSNMDVQFSANPNTTIINFIAVIYKNETIFDFVLNLIKERILSKESLCRNRKFIGAFQIGNNDKKSQKVFTMALPLYFNDDETEWYFEYNLKRAFNNAKQHLEVIVHGKLFDAEYNQTLTLIAPSQYNKSNHWSLFDSDDNFEKFAYYNTICRNNAPSYALMPSFPTTAASPSISYSNTPPTISSSATIMTTSVPVLNTSTKVWWIASFGVGAVILLSIIAAILYRCHRKKQKQRRQFFYKKDIQLKAVATAFEATLSNAFVNDERQKAYIDKNLIQIDQNTILGKGSNAIVYSGLNLK</sequence>
<dbReference type="WBParaSite" id="PDA_v2.g25755.t1">
    <property type="protein sequence ID" value="PDA_v2.g25755.t1"/>
    <property type="gene ID" value="PDA_v2.g25755"/>
</dbReference>